<organism evidence="2 3">
    <name type="scientific">Prosthecobacter vanneervenii</name>
    <dbReference type="NCBI Taxonomy" id="48466"/>
    <lineage>
        <taxon>Bacteria</taxon>
        <taxon>Pseudomonadati</taxon>
        <taxon>Verrucomicrobiota</taxon>
        <taxon>Verrucomicrobiia</taxon>
        <taxon>Verrucomicrobiales</taxon>
        <taxon>Verrucomicrobiaceae</taxon>
        <taxon>Prosthecobacter</taxon>
    </lineage>
</organism>
<comment type="caution">
    <text evidence="2">The sequence shown here is derived from an EMBL/GenBank/DDBJ whole genome shotgun (WGS) entry which is preliminary data.</text>
</comment>
<dbReference type="NCBIfam" id="TIGR03915">
    <property type="entry name" value="SAM_7_link_chp"/>
    <property type="match status" value="1"/>
</dbReference>
<keyword evidence="3" id="KW-1185">Reference proteome</keyword>
<dbReference type="AlphaFoldDB" id="A0A7W7YE26"/>
<keyword evidence="2" id="KW-0548">Nucleotidyltransferase</keyword>
<dbReference type="InterPro" id="IPR023875">
    <property type="entry name" value="DNA_repair_put"/>
</dbReference>
<reference evidence="2 3" key="1">
    <citation type="submission" date="2020-08" db="EMBL/GenBank/DDBJ databases">
        <title>Genomic Encyclopedia of Type Strains, Phase IV (KMG-IV): sequencing the most valuable type-strain genomes for metagenomic binning, comparative biology and taxonomic classification.</title>
        <authorList>
            <person name="Goeker M."/>
        </authorList>
    </citation>
    <scope>NUCLEOTIDE SEQUENCE [LARGE SCALE GENOMIC DNA]</scope>
    <source>
        <strain evidence="2 3">DSM 12252</strain>
    </source>
</reference>
<keyword evidence="2" id="KW-0808">Transferase</keyword>
<feature type="domain" description="DUF4130" evidence="1">
    <location>
        <begin position="78"/>
        <end position="240"/>
    </location>
</feature>
<gene>
    <name evidence="2" type="ORF">HNQ65_004086</name>
</gene>
<dbReference type="Proteomes" id="UP000590740">
    <property type="component" value="Unassembled WGS sequence"/>
</dbReference>
<accession>A0A7W7YE26</accession>
<proteinExistence type="predicted"/>
<dbReference type="EMBL" id="JACHIG010000010">
    <property type="protein sequence ID" value="MBB5034481.1"/>
    <property type="molecule type" value="Genomic_DNA"/>
</dbReference>
<protein>
    <submittedName>
        <fullName evidence="2">DNA polymerase</fullName>
        <ecNumber evidence="2">2.7.7.7</ecNumber>
    </submittedName>
</protein>
<dbReference type="RefSeq" id="WP_184342340.1">
    <property type="nucleotide sequence ID" value="NZ_JACHIG010000010.1"/>
</dbReference>
<evidence type="ECO:0000259" key="1">
    <source>
        <dbReference type="Pfam" id="PF13566"/>
    </source>
</evidence>
<name>A0A7W7YE26_9BACT</name>
<evidence type="ECO:0000313" key="2">
    <source>
        <dbReference type="EMBL" id="MBB5034481.1"/>
    </source>
</evidence>
<dbReference type="InterPro" id="IPR025404">
    <property type="entry name" value="DUF4130"/>
</dbReference>
<dbReference type="EC" id="2.7.7.7" evidence="2"/>
<sequence>MRTVVIQPEYEAWRSAARQLLAQRVPPEDVLWADDAQESPLFMQEEPAQMAAPAAPPVKVPPAFLDLARSAAAHTDARRWAMLYRVLWRLTLGAERHLLSMPTDPDIRQLQDWCKAVGRDIHKMHAFVRFRLVSTHPATGREQFVAWFEPEHRIVRLATPFFEKRFAGMDWSILTPYECAHWDGTRLHFTAGVPRSSAPDEDAQDELWRTYYRSIFNPARVKISAMQSEMPKKYWKNLPEASLIADLIAGSSRRVQGMLETEERSVKPAPNNAYLQSLHALNQQQKSVTPDPGLP</sequence>
<dbReference type="Pfam" id="PF13566">
    <property type="entry name" value="DUF4130"/>
    <property type="match status" value="1"/>
</dbReference>
<dbReference type="GO" id="GO:0003887">
    <property type="term" value="F:DNA-directed DNA polymerase activity"/>
    <property type="evidence" value="ECO:0007669"/>
    <property type="project" value="UniProtKB-EC"/>
</dbReference>
<evidence type="ECO:0000313" key="3">
    <source>
        <dbReference type="Proteomes" id="UP000590740"/>
    </source>
</evidence>